<dbReference type="Bgee" id="ENSLOCG00000013321">
    <property type="expression patterns" value="Expressed in testis and 12 other cell types or tissues"/>
</dbReference>
<dbReference type="EMBL" id="AHAT01030167">
    <property type="status" value="NOT_ANNOTATED_CDS"/>
    <property type="molecule type" value="Genomic_DNA"/>
</dbReference>
<keyword evidence="2" id="KW-0677">Repeat</keyword>
<dbReference type="STRING" id="7918.ENSLOCP00000016417"/>
<dbReference type="SMART" id="SM00105">
    <property type="entry name" value="ArfGap"/>
    <property type="match status" value="1"/>
</dbReference>
<evidence type="ECO:0000313" key="8">
    <source>
        <dbReference type="Ensembl" id="ENSLOCP00000016417.1"/>
    </source>
</evidence>
<keyword evidence="1" id="KW-0479">Metal-binding</keyword>
<evidence type="ECO:0000256" key="6">
    <source>
        <dbReference type="SAM" id="MobiDB-lite"/>
    </source>
</evidence>
<dbReference type="GO" id="GO:0005096">
    <property type="term" value="F:GTPase activator activity"/>
    <property type="evidence" value="ECO:0007669"/>
    <property type="project" value="InterPro"/>
</dbReference>
<dbReference type="Proteomes" id="UP000018468">
    <property type="component" value="Linkage group LG2"/>
</dbReference>
<dbReference type="PANTHER" id="PTHR46134">
    <property type="entry name" value="DRONGO, ISOFORM F"/>
    <property type="match status" value="1"/>
</dbReference>
<protein>
    <recommendedName>
        <fullName evidence="7">Arf-GAP domain-containing protein</fullName>
    </recommendedName>
</protein>
<evidence type="ECO:0000256" key="2">
    <source>
        <dbReference type="ARBA" id="ARBA00022737"/>
    </source>
</evidence>
<feature type="compositionally biased region" description="Basic residues" evidence="6">
    <location>
        <begin position="230"/>
        <end position="241"/>
    </location>
</feature>
<dbReference type="AlphaFoldDB" id="W5N708"/>
<dbReference type="HOGENOM" id="CLU_1140285_0_0_1"/>
<dbReference type="Gene3D" id="1.10.220.150">
    <property type="entry name" value="Arf GTPase activating protein"/>
    <property type="match status" value="1"/>
</dbReference>
<feature type="compositionally biased region" description="Low complexity" evidence="6">
    <location>
        <begin position="155"/>
        <end position="181"/>
    </location>
</feature>
<dbReference type="PANTHER" id="PTHR46134:SF6">
    <property type="entry name" value="ARF-GAP DOMAIN AND FG REPEAT-CONTAINING PROTEIN 1 ISOFORM X1"/>
    <property type="match status" value="1"/>
</dbReference>
<dbReference type="InterPro" id="IPR038508">
    <property type="entry name" value="ArfGAP_dom_sf"/>
</dbReference>
<dbReference type="InterPro" id="IPR001164">
    <property type="entry name" value="ArfGAP_dom"/>
</dbReference>
<dbReference type="eggNOG" id="KOG0702">
    <property type="taxonomic scope" value="Eukaryota"/>
</dbReference>
<dbReference type="PROSITE" id="PS50115">
    <property type="entry name" value="ARFGAP"/>
    <property type="match status" value="1"/>
</dbReference>
<feature type="domain" description="Arf-GAP" evidence="7">
    <location>
        <begin position="14"/>
        <end position="96"/>
    </location>
</feature>
<dbReference type="EMBL" id="AHAT01030169">
    <property type="status" value="NOT_ANNOTATED_CDS"/>
    <property type="molecule type" value="Genomic_DNA"/>
</dbReference>
<dbReference type="EMBL" id="AHAT01030168">
    <property type="status" value="NOT_ANNOTATED_CDS"/>
    <property type="molecule type" value="Genomic_DNA"/>
</dbReference>
<dbReference type="SUPFAM" id="SSF57863">
    <property type="entry name" value="ArfGap/RecO-like zinc finger"/>
    <property type="match status" value="1"/>
</dbReference>
<dbReference type="InterPro" id="IPR037278">
    <property type="entry name" value="ARFGAP/RecO"/>
</dbReference>
<evidence type="ECO:0000313" key="9">
    <source>
        <dbReference type="Proteomes" id="UP000018468"/>
    </source>
</evidence>
<reference evidence="9" key="1">
    <citation type="submission" date="2011-12" db="EMBL/GenBank/DDBJ databases">
        <title>The Draft Genome of Lepisosteus oculatus.</title>
        <authorList>
            <consortium name="The Broad Institute Genome Assembly &amp; Analysis Group"/>
            <consortium name="Computational R&amp;D Group"/>
            <consortium name="and Sequencing Platform"/>
            <person name="Di Palma F."/>
            <person name="Alfoldi J."/>
            <person name="Johnson J."/>
            <person name="Berlin A."/>
            <person name="Gnerre S."/>
            <person name="Jaffe D."/>
            <person name="MacCallum I."/>
            <person name="Young S."/>
            <person name="Walker B.J."/>
            <person name="Lander E.S."/>
            <person name="Lindblad-Toh K."/>
        </authorList>
    </citation>
    <scope>NUCLEOTIDE SEQUENCE [LARGE SCALE GENOMIC DNA]</scope>
</reference>
<evidence type="ECO:0000256" key="5">
    <source>
        <dbReference type="PROSITE-ProRule" id="PRU00288"/>
    </source>
</evidence>
<accession>W5N708</accession>
<evidence type="ECO:0000259" key="7">
    <source>
        <dbReference type="PROSITE" id="PS50115"/>
    </source>
</evidence>
<feature type="region of interest" description="Disordered" evidence="6">
    <location>
        <begin position="148"/>
        <end position="241"/>
    </location>
</feature>
<keyword evidence="9" id="KW-1185">Reference proteome</keyword>
<dbReference type="EMBL" id="AHAT01030166">
    <property type="status" value="NOT_ANNOTATED_CDS"/>
    <property type="molecule type" value="Genomic_DNA"/>
</dbReference>
<dbReference type="Pfam" id="PF01412">
    <property type="entry name" value="ArfGap"/>
    <property type="match status" value="1"/>
</dbReference>
<proteinExistence type="predicted"/>
<dbReference type="Ensembl" id="ENSLOCT00000016447.1">
    <property type="protein sequence ID" value="ENSLOCP00000016417.1"/>
    <property type="gene ID" value="ENSLOCG00000013321.1"/>
</dbReference>
<reference evidence="8" key="2">
    <citation type="submission" date="2025-08" db="UniProtKB">
        <authorList>
            <consortium name="Ensembl"/>
        </authorList>
    </citation>
    <scope>IDENTIFICATION</scope>
</reference>
<name>W5N708_LEPOC</name>
<dbReference type="InParanoid" id="W5N708"/>
<dbReference type="GO" id="GO:0008270">
    <property type="term" value="F:zinc ion binding"/>
    <property type="evidence" value="ECO:0007669"/>
    <property type="project" value="UniProtKB-KW"/>
</dbReference>
<feature type="compositionally biased region" description="Polar residues" evidence="6">
    <location>
        <begin position="197"/>
        <end position="209"/>
    </location>
</feature>
<reference evidence="8" key="3">
    <citation type="submission" date="2025-09" db="UniProtKB">
        <authorList>
            <consortium name="Ensembl"/>
        </authorList>
    </citation>
    <scope>IDENTIFICATION</scope>
</reference>
<keyword evidence="3 5" id="KW-0863">Zinc-finger</keyword>
<evidence type="ECO:0000256" key="1">
    <source>
        <dbReference type="ARBA" id="ARBA00022723"/>
    </source>
</evidence>
<organism evidence="8 9">
    <name type="scientific">Lepisosteus oculatus</name>
    <name type="common">Spotted gar</name>
    <dbReference type="NCBI Taxonomy" id="7918"/>
    <lineage>
        <taxon>Eukaryota</taxon>
        <taxon>Metazoa</taxon>
        <taxon>Chordata</taxon>
        <taxon>Craniata</taxon>
        <taxon>Vertebrata</taxon>
        <taxon>Euteleostomi</taxon>
        <taxon>Actinopterygii</taxon>
        <taxon>Neopterygii</taxon>
        <taxon>Holostei</taxon>
        <taxon>Semionotiformes</taxon>
        <taxon>Lepisosteidae</taxon>
        <taxon>Lepisosteus</taxon>
    </lineage>
</organism>
<evidence type="ECO:0000256" key="3">
    <source>
        <dbReference type="ARBA" id="ARBA00022771"/>
    </source>
</evidence>
<sequence>MAGRKHRDQQEICSGRVRELARSRGNKQCFECDQPGVTYVDITVGSFVCTSCSGMLESSTPPHLFPSLVTLNSLTLRDTSSNFPKNLSESAQDESWAALCRPPTRARQSNLDPQIYNGFPSSWRVEEYKQFYYNYYLQRTSVDGPWSPAVPPLTSPQQSSSAPPVPNTRPTRTQSQTQPPSWERGPPVSPTGLRTEAYTTLPSRSQSFRESPKGEPGAPECPSCSSPALSHKKSFKVRFPL</sequence>
<evidence type="ECO:0000256" key="4">
    <source>
        <dbReference type="ARBA" id="ARBA00022833"/>
    </source>
</evidence>
<dbReference type="InterPro" id="IPR052248">
    <property type="entry name" value="Arf-GAP_FG-repeat_protein"/>
</dbReference>
<keyword evidence="4" id="KW-0862">Zinc</keyword>